<dbReference type="InterPro" id="IPR006016">
    <property type="entry name" value="UspA"/>
</dbReference>
<organism evidence="3 4">
    <name type="scientific">Flavobacterium akiainvivens</name>
    <dbReference type="NCBI Taxonomy" id="1202724"/>
    <lineage>
        <taxon>Bacteria</taxon>
        <taxon>Pseudomonadati</taxon>
        <taxon>Bacteroidota</taxon>
        <taxon>Flavobacteriia</taxon>
        <taxon>Flavobacteriales</taxon>
        <taxon>Flavobacteriaceae</taxon>
        <taxon>Flavobacterium</taxon>
    </lineage>
</organism>
<reference evidence="3 4" key="1">
    <citation type="submission" date="2015-08" db="EMBL/GenBank/DDBJ databases">
        <title>Whole genome sequence of Flavobacterium akiainvivens IK-1T, from decaying Wikstroemia oahuensis, an endemic Hawaiian shrub.</title>
        <authorList>
            <person name="Wan X."/>
            <person name="Hou S."/>
            <person name="Saito J."/>
            <person name="Donachie S."/>
        </authorList>
    </citation>
    <scope>NUCLEOTIDE SEQUENCE [LARGE SCALE GENOMIC DNA]</scope>
    <source>
        <strain evidence="3 4">IK-1</strain>
    </source>
</reference>
<sequence length="273" mass="30644">MKTILVATDFSIGAENATIYAVKYASEKSAKIILFHLYHISIHAQNSRMSASSMDELVKSVKNKHSKKAKRLSEEYDIEVLPVLSIGDFQEELNNAINSTNADIVVMGMPKKSLEQDILGNTTTLVLQSIKIPLLAVPLNAVYKGLKNILFACDIKRGIHKTIFERVQDISNGLGAEIEVFHASRKTDHNFDEQDEINILHSVEQGLHGTNYSYKNVESDKVIEAIKSEISRINADLLIMIPYRYGFWGSFVHRSKTRIMISNSEIPLLSLPL</sequence>
<dbReference type="EMBL" id="LIYD01000005">
    <property type="protein sequence ID" value="KOS05735.1"/>
    <property type="molecule type" value="Genomic_DNA"/>
</dbReference>
<evidence type="ECO:0000313" key="4">
    <source>
        <dbReference type="Proteomes" id="UP000037755"/>
    </source>
</evidence>
<dbReference type="InterPro" id="IPR014729">
    <property type="entry name" value="Rossmann-like_a/b/a_fold"/>
</dbReference>
<keyword evidence="4" id="KW-1185">Reference proteome</keyword>
<accession>A0A0M8MA34</accession>
<dbReference type="AlphaFoldDB" id="A0A0M8MA34"/>
<proteinExistence type="inferred from homology"/>
<evidence type="ECO:0000259" key="2">
    <source>
        <dbReference type="Pfam" id="PF00582"/>
    </source>
</evidence>
<gene>
    <name evidence="3" type="ORF">AM493_06550</name>
</gene>
<dbReference type="PATRIC" id="fig|1202724.3.peg.1364"/>
<dbReference type="PRINTS" id="PR01438">
    <property type="entry name" value="UNVRSLSTRESS"/>
</dbReference>
<evidence type="ECO:0000313" key="3">
    <source>
        <dbReference type="EMBL" id="KOS05735.1"/>
    </source>
</evidence>
<feature type="domain" description="UspA" evidence="2">
    <location>
        <begin position="1"/>
        <end position="138"/>
    </location>
</feature>
<protein>
    <recommendedName>
        <fullName evidence="2">UspA domain-containing protein</fullName>
    </recommendedName>
</protein>
<dbReference type="PANTHER" id="PTHR46268:SF6">
    <property type="entry name" value="UNIVERSAL STRESS PROTEIN UP12"/>
    <property type="match status" value="1"/>
</dbReference>
<dbReference type="Pfam" id="PF00582">
    <property type="entry name" value="Usp"/>
    <property type="match status" value="1"/>
</dbReference>
<dbReference type="InterPro" id="IPR006015">
    <property type="entry name" value="Universal_stress_UspA"/>
</dbReference>
<dbReference type="OrthoDB" id="9788959at2"/>
<dbReference type="RefSeq" id="WP_054406945.1">
    <property type="nucleotide sequence ID" value="NZ_FOYA01000003.1"/>
</dbReference>
<name>A0A0M8MA34_9FLAO</name>
<comment type="caution">
    <text evidence="3">The sequence shown here is derived from an EMBL/GenBank/DDBJ whole genome shotgun (WGS) entry which is preliminary data.</text>
</comment>
<dbReference type="PANTHER" id="PTHR46268">
    <property type="entry name" value="STRESS RESPONSE PROTEIN NHAX"/>
    <property type="match status" value="1"/>
</dbReference>
<dbReference type="CDD" id="cd00293">
    <property type="entry name" value="USP-like"/>
    <property type="match status" value="1"/>
</dbReference>
<comment type="similarity">
    <text evidence="1">Belongs to the universal stress protein A family.</text>
</comment>
<dbReference type="Gene3D" id="3.40.50.620">
    <property type="entry name" value="HUPs"/>
    <property type="match status" value="2"/>
</dbReference>
<evidence type="ECO:0000256" key="1">
    <source>
        <dbReference type="ARBA" id="ARBA00008791"/>
    </source>
</evidence>
<dbReference type="Proteomes" id="UP000037755">
    <property type="component" value="Unassembled WGS sequence"/>
</dbReference>
<dbReference type="SUPFAM" id="SSF52402">
    <property type="entry name" value="Adenine nucleotide alpha hydrolases-like"/>
    <property type="match status" value="2"/>
</dbReference>